<feature type="region of interest" description="Disordered" evidence="1">
    <location>
        <begin position="629"/>
        <end position="735"/>
    </location>
</feature>
<keyword evidence="3" id="KW-0732">Signal</keyword>
<feature type="region of interest" description="Disordered" evidence="1">
    <location>
        <begin position="474"/>
        <end position="547"/>
    </location>
</feature>
<keyword evidence="2" id="KW-1133">Transmembrane helix</keyword>
<dbReference type="AlphaFoldDB" id="A0A8J9Z7P9"/>
<evidence type="ECO:0000313" key="4">
    <source>
        <dbReference type="EMBL" id="CAH1248389.1"/>
    </source>
</evidence>
<accession>A0A8J9Z7P9</accession>
<feature type="compositionally biased region" description="Polar residues" evidence="1">
    <location>
        <begin position="319"/>
        <end position="331"/>
    </location>
</feature>
<keyword evidence="2" id="KW-0472">Membrane</keyword>
<proteinExistence type="predicted"/>
<feature type="compositionally biased region" description="Basic and acidic residues" evidence="1">
    <location>
        <begin position="652"/>
        <end position="671"/>
    </location>
</feature>
<protein>
    <submittedName>
        <fullName evidence="4">Hypp8120 protein</fullName>
    </submittedName>
</protein>
<feature type="region of interest" description="Disordered" evidence="1">
    <location>
        <begin position="266"/>
        <end position="395"/>
    </location>
</feature>
<dbReference type="OrthoDB" id="10355760at2759"/>
<feature type="compositionally biased region" description="Basic and acidic residues" evidence="1">
    <location>
        <begin position="354"/>
        <end position="377"/>
    </location>
</feature>
<evidence type="ECO:0000313" key="5">
    <source>
        <dbReference type="Proteomes" id="UP000838412"/>
    </source>
</evidence>
<feature type="signal peptide" evidence="3">
    <location>
        <begin position="1"/>
        <end position="23"/>
    </location>
</feature>
<evidence type="ECO:0000256" key="3">
    <source>
        <dbReference type="SAM" id="SignalP"/>
    </source>
</evidence>
<organism evidence="4 5">
    <name type="scientific">Branchiostoma lanceolatum</name>
    <name type="common">Common lancelet</name>
    <name type="synonym">Amphioxus lanceolatum</name>
    <dbReference type="NCBI Taxonomy" id="7740"/>
    <lineage>
        <taxon>Eukaryota</taxon>
        <taxon>Metazoa</taxon>
        <taxon>Chordata</taxon>
        <taxon>Cephalochordata</taxon>
        <taxon>Leptocardii</taxon>
        <taxon>Amphioxiformes</taxon>
        <taxon>Branchiostomatidae</taxon>
        <taxon>Branchiostoma</taxon>
    </lineage>
</organism>
<feature type="chain" id="PRO_5035476685" evidence="3">
    <location>
        <begin position="24"/>
        <end position="804"/>
    </location>
</feature>
<dbReference type="EMBL" id="OV696701">
    <property type="protein sequence ID" value="CAH1248389.1"/>
    <property type="molecule type" value="Genomic_DNA"/>
</dbReference>
<feature type="compositionally biased region" description="Pro residues" evidence="1">
    <location>
        <begin position="495"/>
        <end position="505"/>
    </location>
</feature>
<feature type="compositionally biased region" description="Basic residues" evidence="1">
    <location>
        <begin position="631"/>
        <end position="640"/>
    </location>
</feature>
<keyword evidence="5" id="KW-1185">Reference proteome</keyword>
<reference evidence="4" key="1">
    <citation type="submission" date="2022-01" db="EMBL/GenBank/DDBJ databases">
        <authorList>
            <person name="Braso-Vives M."/>
        </authorList>
    </citation>
    <scope>NUCLEOTIDE SEQUENCE</scope>
</reference>
<evidence type="ECO:0000256" key="1">
    <source>
        <dbReference type="SAM" id="MobiDB-lite"/>
    </source>
</evidence>
<name>A0A8J9Z7P9_BRALA</name>
<feature type="transmembrane region" description="Helical" evidence="2">
    <location>
        <begin position="175"/>
        <end position="196"/>
    </location>
</feature>
<gene>
    <name evidence="4" type="primary">Hypp8120</name>
    <name evidence="4" type="ORF">BLAG_LOCUS9735</name>
</gene>
<feature type="region of interest" description="Disordered" evidence="1">
    <location>
        <begin position="747"/>
        <end position="774"/>
    </location>
</feature>
<evidence type="ECO:0000256" key="2">
    <source>
        <dbReference type="SAM" id="Phobius"/>
    </source>
</evidence>
<feature type="region of interest" description="Disordered" evidence="1">
    <location>
        <begin position="403"/>
        <end position="422"/>
    </location>
</feature>
<dbReference type="Proteomes" id="UP000838412">
    <property type="component" value="Chromosome 16"/>
</dbReference>
<keyword evidence="2" id="KW-0812">Transmembrane</keyword>
<sequence length="804" mass="84070">MASHARALWAAAALCSVLGMVGSAPVGRGMFVWGCRFVLEVNSSMSGRLTLDGSPVKTSCSFMNHQGVIRHTPGQASSQGVIRHTPGQAGSQGVIRHTPGQAGSQGVIRHTPGQAGSAGVVVKFTDDLAEKGQIYVRCGQVVSCLQVLSPDYLTVLKHKSRTLMAAVDISHHAPVFPIILVGVVSGVVILLAMLLLCAACTQKQVSEEVVPTAKDSGVTITRSRSLNVDSRNIVSADQGSRLAAHDRPESGELLGVGMATKENGAVGVSGAEAGDPDWHRKSMSSRKLPELPTPPPTDGGGDGKGQKSSQQGKEVDTSEPLQESQYESASSRGAEGPYESIPDRNFPSQDDLYEAVKDEESGGRRREAGYARMKDVEQQGSAGGQPGETAAAVGGAESIELAEVAPPVPVKNYDPNDVLENGDGTVQQAAVAVDSKKTPDYTEVTARESLASIRQREAAASQANPNVYYEVQDNVYAQVDNGPTPSGSTAGPAPLTTPPPLPDAHPPGRSNLSPAPGGGPPALRTTAPDSVHLHLPDPSRNSTASDMRDYEEINDMPIAVPPSDLYETVGGDQPAAAAVSRPTAAAGQAVYAKDRGNKAHTIHAVDHHSLQATLGVAGSQVNELYAQVNKSNRKSQKSSRGHGNEVEPPYSKVKESTGGDRAEPPYSRVKESVGGGQVEPPNSRVNDGGDPTGQEGATSGLVDARDDGYATLKDPQGMGARAGIPSAPGGPLGRTTVVAEGEDLEGYENLGDWQPDAVTPKDQQGASPGQRKLGETFWQKAEHLYDEIPQAKAEDEDLIPTTEL</sequence>